<organism evidence="8 9">
    <name type="scientific">Mucilaginibacter oryzae</name>
    <dbReference type="NCBI Taxonomy" id="468058"/>
    <lineage>
        <taxon>Bacteria</taxon>
        <taxon>Pseudomonadati</taxon>
        <taxon>Bacteroidota</taxon>
        <taxon>Sphingobacteriia</taxon>
        <taxon>Sphingobacteriales</taxon>
        <taxon>Sphingobacteriaceae</taxon>
        <taxon>Mucilaginibacter</taxon>
    </lineage>
</organism>
<dbReference type="InterPro" id="IPR050736">
    <property type="entry name" value="Sensor_HK_Regulatory"/>
</dbReference>
<evidence type="ECO:0000256" key="6">
    <source>
        <dbReference type="ARBA" id="ARBA00023012"/>
    </source>
</evidence>
<keyword evidence="9" id="KW-1185">Reference proteome</keyword>
<evidence type="ECO:0000256" key="1">
    <source>
        <dbReference type="ARBA" id="ARBA00000085"/>
    </source>
</evidence>
<sequence length="396" mass="43971">MTQLGIVTLENEMDLILAYKKSIRVAEVLGLTIATQTAFATAVSEVCREVIDKAYDGVAKMVAFADEGRFFLAANINCRIDADFERNNPGFDYARKLVPVLSTVYENYHLTILLKLGIPRSAKIDQKKAGLIKLQLEKEGPISAYEEIKQKNAQLQNINQQHEIALISAESLDRQKNEFLSIASHELNSPLTILRSFTQMALRQDNGADEKLTGRLKKIDQQSAKLVTLIQQLLDISKIEHGNINYNFKPVGANESITAWLENIKVLIPTHTLQVKLGADTLINIDELRIEQVLTNIVVNAVKYSEAGSTIIVSSSLTDNFLIVSVEDEGIGMSAETLEHIFTKFYRSEQVTKKYNGLGMGLYIASRIMADHNGKIDVSSEVGKGSVFSFSLPVYS</sequence>
<dbReference type="PANTHER" id="PTHR43711:SF26">
    <property type="entry name" value="SENSOR HISTIDINE KINASE RCSC"/>
    <property type="match status" value="1"/>
</dbReference>
<comment type="caution">
    <text evidence="8">The sequence shown here is derived from an EMBL/GenBank/DDBJ whole genome shotgun (WGS) entry which is preliminary data.</text>
</comment>
<protein>
    <recommendedName>
        <fullName evidence="2">histidine kinase</fullName>
        <ecNumber evidence="2">2.7.13.3</ecNumber>
    </recommendedName>
</protein>
<accession>A0A316HHR0</accession>
<dbReference type="Gene3D" id="1.10.287.130">
    <property type="match status" value="1"/>
</dbReference>
<evidence type="ECO:0000256" key="2">
    <source>
        <dbReference type="ARBA" id="ARBA00012438"/>
    </source>
</evidence>
<dbReference type="InterPro" id="IPR004358">
    <property type="entry name" value="Sig_transdc_His_kin-like_C"/>
</dbReference>
<dbReference type="SUPFAM" id="SSF55874">
    <property type="entry name" value="ATPase domain of HSP90 chaperone/DNA topoisomerase II/histidine kinase"/>
    <property type="match status" value="1"/>
</dbReference>
<evidence type="ECO:0000256" key="5">
    <source>
        <dbReference type="ARBA" id="ARBA00022777"/>
    </source>
</evidence>
<dbReference type="Pfam" id="PF02518">
    <property type="entry name" value="HATPase_c"/>
    <property type="match status" value="1"/>
</dbReference>
<feature type="domain" description="Histidine kinase" evidence="7">
    <location>
        <begin position="182"/>
        <end position="396"/>
    </location>
</feature>
<dbReference type="Gene3D" id="3.30.565.10">
    <property type="entry name" value="Histidine kinase-like ATPase, C-terminal domain"/>
    <property type="match status" value="1"/>
</dbReference>
<evidence type="ECO:0000313" key="8">
    <source>
        <dbReference type="EMBL" id="PWK80056.1"/>
    </source>
</evidence>
<dbReference type="PANTHER" id="PTHR43711">
    <property type="entry name" value="TWO-COMPONENT HISTIDINE KINASE"/>
    <property type="match status" value="1"/>
</dbReference>
<dbReference type="FunFam" id="3.30.565.10:FF:000006">
    <property type="entry name" value="Sensor histidine kinase WalK"/>
    <property type="match status" value="1"/>
</dbReference>
<evidence type="ECO:0000256" key="3">
    <source>
        <dbReference type="ARBA" id="ARBA00022553"/>
    </source>
</evidence>
<dbReference type="InterPro" id="IPR005467">
    <property type="entry name" value="His_kinase_dom"/>
</dbReference>
<dbReference type="Pfam" id="PF00512">
    <property type="entry name" value="HisKA"/>
    <property type="match status" value="1"/>
</dbReference>
<evidence type="ECO:0000259" key="7">
    <source>
        <dbReference type="PROSITE" id="PS50109"/>
    </source>
</evidence>
<evidence type="ECO:0000313" key="9">
    <source>
        <dbReference type="Proteomes" id="UP000245678"/>
    </source>
</evidence>
<keyword evidence="6" id="KW-0902">Two-component regulatory system</keyword>
<dbReference type="InterPro" id="IPR003661">
    <property type="entry name" value="HisK_dim/P_dom"/>
</dbReference>
<keyword evidence="5" id="KW-0418">Kinase</keyword>
<proteinExistence type="predicted"/>
<gene>
    <name evidence="8" type="ORF">LX99_00520</name>
</gene>
<reference evidence="8 9" key="1">
    <citation type="submission" date="2018-05" db="EMBL/GenBank/DDBJ databases">
        <title>Genomic Encyclopedia of Archaeal and Bacterial Type Strains, Phase II (KMG-II): from individual species to whole genera.</title>
        <authorList>
            <person name="Goeker M."/>
        </authorList>
    </citation>
    <scope>NUCLEOTIDE SEQUENCE [LARGE SCALE GENOMIC DNA]</scope>
    <source>
        <strain evidence="8 9">DSM 19975</strain>
    </source>
</reference>
<dbReference type="InterPro" id="IPR036890">
    <property type="entry name" value="HATPase_C_sf"/>
</dbReference>
<dbReference type="PRINTS" id="PR00344">
    <property type="entry name" value="BCTRLSENSOR"/>
</dbReference>
<dbReference type="PROSITE" id="PS50109">
    <property type="entry name" value="HIS_KIN"/>
    <property type="match status" value="1"/>
</dbReference>
<dbReference type="SUPFAM" id="SSF47384">
    <property type="entry name" value="Homodimeric domain of signal transducing histidine kinase"/>
    <property type="match status" value="1"/>
</dbReference>
<dbReference type="SMART" id="SM00388">
    <property type="entry name" value="HisKA"/>
    <property type="match status" value="1"/>
</dbReference>
<comment type="catalytic activity">
    <reaction evidence="1">
        <text>ATP + protein L-histidine = ADP + protein N-phospho-L-histidine.</text>
        <dbReference type="EC" id="2.7.13.3"/>
    </reaction>
</comment>
<dbReference type="SMART" id="SM00387">
    <property type="entry name" value="HATPase_c"/>
    <property type="match status" value="1"/>
</dbReference>
<dbReference type="CDD" id="cd00082">
    <property type="entry name" value="HisKA"/>
    <property type="match status" value="1"/>
</dbReference>
<dbReference type="Proteomes" id="UP000245678">
    <property type="component" value="Unassembled WGS sequence"/>
</dbReference>
<dbReference type="RefSeq" id="WP_022829483.1">
    <property type="nucleotide sequence ID" value="NZ_QGHA01000001.1"/>
</dbReference>
<dbReference type="CDD" id="cd00075">
    <property type="entry name" value="HATPase"/>
    <property type="match status" value="1"/>
</dbReference>
<dbReference type="InterPro" id="IPR036097">
    <property type="entry name" value="HisK_dim/P_sf"/>
</dbReference>
<keyword evidence="3" id="KW-0597">Phosphoprotein</keyword>
<dbReference type="EC" id="2.7.13.3" evidence="2"/>
<dbReference type="GO" id="GO:0000155">
    <property type="term" value="F:phosphorelay sensor kinase activity"/>
    <property type="evidence" value="ECO:0007669"/>
    <property type="project" value="InterPro"/>
</dbReference>
<dbReference type="AlphaFoldDB" id="A0A316HHR0"/>
<name>A0A316HHR0_9SPHI</name>
<keyword evidence="4" id="KW-0808">Transferase</keyword>
<dbReference type="EMBL" id="QGHA01000001">
    <property type="protein sequence ID" value="PWK80056.1"/>
    <property type="molecule type" value="Genomic_DNA"/>
</dbReference>
<dbReference type="InterPro" id="IPR003594">
    <property type="entry name" value="HATPase_dom"/>
</dbReference>
<evidence type="ECO:0000256" key="4">
    <source>
        <dbReference type="ARBA" id="ARBA00022679"/>
    </source>
</evidence>